<dbReference type="GO" id="GO:0051301">
    <property type="term" value="P:cell division"/>
    <property type="evidence" value="ECO:0007669"/>
    <property type="project" value="UniProtKB-KW"/>
</dbReference>
<keyword evidence="7" id="KW-0995">Kinetochore</keyword>
<protein>
    <submittedName>
        <fullName evidence="15">Uncharacterized protein</fullName>
    </submittedName>
</protein>
<evidence type="ECO:0000256" key="12">
    <source>
        <dbReference type="SAM" id="Coils"/>
    </source>
</evidence>
<evidence type="ECO:0000256" key="11">
    <source>
        <dbReference type="ARBA" id="ARBA00023328"/>
    </source>
</evidence>
<dbReference type="InterPro" id="IPR038275">
    <property type="entry name" value="Nuf2_N_sf"/>
</dbReference>
<reference evidence="15 16" key="3">
    <citation type="journal article" date="2015" name="Genome Announc.">
        <title>Draft Genome Sequence of the Archiascomycetous Yeast Saitoella complicata.</title>
        <authorList>
            <person name="Yamauchi K."/>
            <person name="Kondo S."/>
            <person name="Hamamoto M."/>
            <person name="Takahashi Y."/>
            <person name="Ogura Y."/>
            <person name="Hayashi T."/>
            <person name="Nishida H."/>
        </authorList>
    </citation>
    <scope>NUCLEOTIDE SEQUENCE [LARGE SCALE GENOMIC DNA]</scope>
    <source>
        <strain evidence="15 16">NRRL Y-17804</strain>
    </source>
</reference>
<evidence type="ECO:0000256" key="7">
    <source>
        <dbReference type="ARBA" id="ARBA00022838"/>
    </source>
</evidence>
<evidence type="ECO:0000256" key="1">
    <source>
        <dbReference type="ARBA" id="ARBA00004123"/>
    </source>
</evidence>
<evidence type="ECO:0000313" key="15">
    <source>
        <dbReference type="EMBL" id="GAO46849.1"/>
    </source>
</evidence>
<proteinExistence type="inferred from homology"/>
<feature type="domain" description="Kinetochore protein Nuf2 N-terminal" evidence="13">
    <location>
        <begin position="4"/>
        <end position="139"/>
    </location>
</feature>
<keyword evidence="10" id="KW-0131">Cell cycle</keyword>
<feature type="coiled-coil region" evidence="12">
    <location>
        <begin position="255"/>
        <end position="404"/>
    </location>
</feature>
<evidence type="ECO:0000256" key="5">
    <source>
        <dbReference type="ARBA" id="ARBA00022618"/>
    </source>
</evidence>
<dbReference type="InterPro" id="IPR041112">
    <property type="entry name" value="Nuf2_DHR10-like"/>
</dbReference>
<organism evidence="15 16">
    <name type="scientific">Saitoella complicata (strain BCRC 22490 / CBS 7301 / JCM 7358 / NBRC 10748 / NRRL Y-17804)</name>
    <dbReference type="NCBI Taxonomy" id="698492"/>
    <lineage>
        <taxon>Eukaryota</taxon>
        <taxon>Fungi</taxon>
        <taxon>Dikarya</taxon>
        <taxon>Ascomycota</taxon>
        <taxon>Taphrinomycotina</taxon>
        <taxon>Taphrinomycotina incertae sedis</taxon>
        <taxon>Saitoella</taxon>
    </lineage>
</organism>
<dbReference type="Gene3D" id="1.10.418.60">
    <property type="entry name" value="Ncd80 complex, Nuf2 subunit"/>
    <property type="match status" value="1"/>
</dbReference>
<dbReference type="Proteomes" id="UP000033140">
    <property type="component" value="Unassembled WGS sequence"/>
</dbReference>
<feature type="domain" description="Nuf2 DHR10-like" evidence="14">
    <location>
        <begin position="253"/>
        <end position="368"/>
    </location>
</feature>
<evidence type="ECO:0000256" key="8">
    <source>
        <dbReference type="ARBA" id="ARBA00023054"/>
    </source>
</evidence>
<dbReference type="RefSeq" id="XP_019025051.1">
    <property type="nucleotide sequence ID" value="XM_019168365.1"/>
</dbReference>
<evidence type="ECO:0000256" key="10">
    <source>
        <dbReference type="ARBA" id="ARBA00023306"/>
    </source>
</evidence>
<evidence type="ECO:0000259" key="14">
    <source>
        <dbReference type="Pfam" id="PF18595"/>
    </source>
</evidence>
<dbReference type="Pfam" id="PF03800">
    <property type="entry name" value="Nuf2"/>
    <property type="match status" value="1"/>
</dbReference>
<dbReference type="GO" id="GO:0007052">
    <property type="term" value="P:mitotic spindle organization"/>
    <property type="evidence" value="ECO:0007669"/>
    <property type="project" value="TreeGrafter"/>
</dbReference>
<dbReference type="InterPro" id="IPR005549">
    <property type="entry name" value="Kinetochore_Nuf2_N"/>
</dbReference>
<dbReference type="GO" id="GO:0051315">
    <property type="term" value="P:attachment of mitotic spindle microtubules to kinetochore"/>
    <property type="evidence" value="ECO:0007669"/>
    <property type="project" value="TreeGrafter"/>
</dbReference>
<dbReference type="PANTHER" id="PTHR21650">
    <property type="entry name" value="MEMBRALIN/KINETOCHORE PROTEIN NUF2"/>
    <property type="match status" value="1"/>
</dbReference>
<gene>
    <name evidence="15" type="ORF">G7K_1067-t1</name>
</gene>
<reference evidence="15 16" key="1">
    <citation type="journal article" date="2011" name="J. Gen. Appl. Microbiol.">
        <title>Draft genome sequencing of the enigmatic yeast Saitoella complicata.</title>
        <authorList>
            <person name="Nishida H."/>
            <person name="Hamamoto M."/>
            <person name="Sugiyama J."/>
        </authorList>
    </citation>
    <scope>NUCLEOTIDE SEQUENCE [LARGE SCALE GENOMIC DNA]</scope>
    <source>
        <strain evidence="15 16">NRRL Y-17804</strain>
    </source>
</reference>
<dbReference type="GO" id="GO:0051383">
    <property type="term" value="P:kinetochore organization"/>
    <property type="evidence" value="ECO:0007669"/>
    <property type="project" value="TreeGrafter"/>
</dbReference>
<dbReference type="GO" id="GO:0031262">
    <property type="term" value="C:Ndc80 complex"/>
    <property type="evidence" value="ECO:0007669"/>
    <property type="project" value="InterPro"/>
</dbReference>
<evidence type="ECO:0000259" key="13">
    <source>
        <dbReference type="Pfam" id="PF03800"/>
    </source>
</evidence>
<dbReference type="STRING" id="698492.A0A0E9NAI0"/>
<comment type="caution">
    <text evidence="15">The sequence shown here is derived from an EMBL/GenBank/DDBJ whole genome shotgun (WGS) entry which is preliminary data.</text>
</comment>
<dbReference type="GO" id="GO:0044877">
    <property type="term" value="F:protein-containing complex binding"/>
    <property type="evidence" value="ECO:0007669"/>
    <property type="project" value="TreeGrafter"/>
</dbReference>
<evidence type="ECO:0000256" key="6">
    <source>
        <dbReference type="ARBA" id="ARBA00022776"/>
    </source>
</evidence>
<evidence type="ECO:0000256" key="9">
    <source>
        <dbReference type="ARBA" id="ARBA00023242"/>
    </source>
</evidence>
<dbReference type="AlphaFoldDB" id="A0A0E9NAI0"/>
<dbReference type="OrthoDB" id="8194677at2759"/>
<keyword evidence="9" id="KW-0539">Nucleus</keyword>
<keyword evidence="11" id="KW-0137">Centromere</keyword>
<sequence>MSSYLFPDLSAAEILTCMSELSIPFTEDDLNKPSPQRMQMVYETFADILMGVTRENLDSSLQSSSDMDFFEIHSGSLGLMVFHQKLVRLMNEVGIQNFSVRDLIKPEPGSVRRILSAILNFAKFREEQMPVLDAFTAKSDEVMQRHEQLTFQAQEMKTRLEALKKQRDEEEPLVQKAREANIALTNDLKELKKQETALTKDNDILRREKAELTEKMTNLSHLVVNTQQECEKIRARIVHDPETLKETIASMGNTLNASKANVAAMERKARELQARMDAIGCVEEDVATCLRIMEECETELTRLEEASRKVSKQREIHDQKQIEVREVEAREHQLLRQFENASDKLVRATHQAETKREAAQKRMAQIREEYALMTAERGARQQELDKKRAMTEQIEQKIADLRADVEAEVQGLQVAYSKLMSHVDLYMEEMVQCMDLVETA</sequence>
<name>A0A0E9NAI0_SAICN</name>
<evidence type="ECO:0000313" key="16">
    <source>
        <dbReference type="Proteomes" id="UP000033140"/>
    </source>
</evidence>
<comment type="similarity">
    <text evidence="3">Belongs to the NUF2 family.</text>
</comment>
<evidence type="ECO:0000256" key="4">
    <source>
        <dbReference type="ARBA" id="ARBA00022454"/>
    </source>
</evidence>
<keyword evidence="4" id="KW-0158">Chromosome</keyword>
<accession>A0A0E9NAI0</accession>
<keyword evidence="16" id="KW-1185">Reference proteome</keyword>
<comment type="subcellular location">
    <subcellularLocation>
        <location evidence="2">Chromosome</location>
        <location evidence="2">Centromere</location>
        <location evidence="2">Kinetochore</location>
    </subcellularLocation>
    <subcellularLocation>
        <location evidence="1">Nucleus</location>
    </subcellularLocation>
</comment>
<evidence type="ECO:0000256" key="2">
    <source>
        <dbReference type="ARBA" id="ARBA00004629"/>
    </source>
</evidence>
<keyword evidence="6" id="KW-0498">Mitosis</keyword>
<feature type="coiled-coil region" evidence="12">
    <location>
        <begin position="146"/>
        <end position="229"/>
    </location>
</feature>
<evidence type="ECO:0000256" key="3">
    <source>
        <dbReference type="ARBA" id="ARBA00005498"/>
    </source>
</evidence>
<dbReference type="EMBL" id="BACD03000006">
    <property type="protein sequence ID" value="GAO46849.1"/>
    <property type="molecule type" value="Genomic_DNA"/>
</dbReference>
<reference evidence="15 16" key="2">
    <citation type="journal article" date="2014" name="J. Gen. Appl. Microbiol.">
        <title>The early diverging ascomycetous budding yeast Saitoella complicata has three histone deacetylases belonging to the Clr6, Hos2, and Rpd3 lineages.</title>
        <authorList>
            <person name="Nishida H."/>
            <person name="Matsumoto T."/>
            <person name="Kondo S."/>
            <person name="Hamamoto M."/>
            <person name="Yoshikawa H."/>
        </authorList>
    </citation>
    <scope>NUCLEOTIDE SEQUENCE [LARGE SCALE GENOMIC DNA]</scope>
    <source>
        <strain evidence="15 16">NRRL Y-17804</strain>
    </source>
</reference>
<dbReference type="OMA" id="YLKMEAH"/>
<keyword evidence="5" id="KW-0132">Cell division</keyword>
<dbReference type="GO" id="GO:0005634">
    <property type="term" value="C:nucleus"/>
    <property type="evidence" value="ECO:0007669"/>
    <property type="project" value="UniProtKB-SubCell"/>
</dbReference>
<keyword evidence="8 12" id="KW-0175">Coiled coil</keyword>
<dbReference type="Pfam" id="PF18595">
    <property type="entry name" value="Nuf2_DHR10-like"/>
    <property type="match status" value="1"/>
</dbReference>
<dbReference type="GO" id="GO:0045132">
    <property type="term" value="P:meiotic chromosome segregation"/>
    <property type="evidence" value="ECO:0007669"/>
    <property type="project" value="TreeGrafter"/>
</dbReference>
<dbReference type="PANTHER" id="PTHR21650:SF2">
    <property type="entry name" value="KINETOCHORE PROTEIN NUF2"/>
    <property type="match status" value="1"/>
</dbReference>